<feature type="chain" id="PRO_5047190991" description="Dehydrogenase" evidence="1">
    <location>
        <begin position="46"/>
        <end position="72"/>
    </location>
</feature>
<dbReference type="PROSITE" id="PS51318">
    <property type="entry name" value="TAT"/>
    <property type="match status" value="1"/>
</dbReference>
<sequence>MSTQDFNNPVRSGEASLSRRKILTAAAMAAPAVLLMGTASSGAQAAQPKPATGKVALVTGSAQPLPRNWKAA</sequence>
<proteinExistence type="predicted"/>
<protein>
    <recommendedName>
        <fullName evidence="4">Dehydrogenase</fullName>
    </recommendedName>
</protein>
<keyword evidence="3" id="KW-1185">Reference proteome</keyword>
<evidence type="ECO:0000256" key="1">
    <source>
        <dbReference type="SAM" id="SignalP"/>
    </source>
</evidence>
<dbReference type="InterPro" id="IPR006311">
    <property type="entry name" value="TAT_signal"/>
</dbReference>
<evidence type="ECO:0000313" key="3">
    <source>
        <dbReference type="Proteomes" id="UP000234468"/>
    </source>
</evidence>
<dbReference type="Proteomes" id="UP000234468">
    <property type="component" value="Unassembled WGS sequence"/>
</dbReference>
<gene>
    <name evidence="2" type="ORF">A0G03_10355</name>
</gene>
<reference evidence="2 3" key="1">
    <citation type="submission" date="2016-04" db="EMBL/GenBank/DDBJ databases">
        <title>New species of Pectobacterium.</title>
        <authorList>
            <person name="Waleron M."/>
            <person name="Misztak A.E."/>
            <person name="Waleron K."/>
        </authorList>
    </citation>
    <scope>NUCLEOTIDE SEQUENCE [LARGE SCALE GENOMIC DNA]</scope>
    <source>
        <strain evidence="2 3">IFB5232</strain>
    </source>
</reference>
<dbReference type="EMBL" id="LXFV01000007">
    <property type="protein sequence ID" value="PKX86781.1"/>
    <property type="molecule type" value="Genomic_DNA"/>
</dbReference>
<evidence type="ECO:0000313" key="2">
    <source>
        <dbReference type="EMBL" id="PKX86781.1"/>
    </source>
</evidence>
<name>A0ABX4S9S6_9GAMM</name>
<organism evidence="2 3">
    <name type="scientific">Pectobacterium peruviense</name>
    <dbReference type="NCBI Taxonomy" id="2066479"/>
    <lineage>
        <taxon>Bacteria</taxon>
        <taxon>Pseudomonadati</taxon>
        <taxon>Pseudomonadota</taxon>
        <taxon>Gammaproteobacteria</taxon>
        <taxon>Enterobacterales</taxon>
        <taxon>Pectobacteriaceae</taxon>
        <taxon>Pectobacterium</taxon>
    </lineage>
</organism>
<keyword evidence="1" id="KW-0732">Signal</keyword>
<feature type="signal peptide" evidence="1">
    <location>
        <begin position="1"/>
        <end position="45"/>
    </location>
</feature>
<evidence type="ECO:0008006" key="4">
    <source>
        <dbReference type="Google" id="ProtNLM"/>
    </source>
</evidence>
<comment type="caution">
    <text evidence="2">The sequence shown here is derived from an EMBL/GenBank/DDBJ whole genome shotgun (WGS) entry which is preliminary data.</text>
</comment>
<accession>A0ABX4S9S6</accession>